<proteinExistence type="predicted"/>
<gene>
    <name evidence="3" type="ORF">GCM10025778_33380</name>
</gene>
<evidence type="ECO:0000256" key="2">
    <source>
        <dbReference type="SAM" id="SignalP"/>
    </source>
</evidence>
<sequence>MKRLPSLSAGALALALVFAALPTTAQATVPDAPSVSTSSVNAPTYTGDKTPASGARLSPSKIDAAGGDPAVLKYCSDDRISKAIPLKSPEVTKAQLAKVEASTRSLAKSSQETVAVLGCFGLFGQRISGFSTLPWPAADNYNGLHSAAGNRVPNGACDCYRNPRCSG</sequence>
<evidence type="ECO:0000313" key="3">
    <source>
        <dbReference type="EMBL" id="GAA5228799.1"/>
    </source>
</evidence>
<name>A0ABP9TPW4_9MICC</name>
<evidence type="ECO:0000256" key="1">
    <source>
        <dbReference type="SAM" id="MobiDB-lite"/>
    </source>
</evidence>
<comment type="caution">
    <text evidence="3">The sequence shown here is derived from an EMBL/GenBank/DDBJ whole genome shotgun (WGS) entry which is preliminary data.</text>
</comment>
<feature type="compositionally biased region" description="Polar residues" evidence="1">
    <location>
        <begin position="34"/>
        <end position="44"/>
    </location>
</feature>
<dbReference type="EMBL" id="BAABLK010000090">
    <property type="protein sequence ID" value="GAA5228799.1"/>
    <property type="molecule type" value="Genomic_DNA"/>
</dbReference>
<feature type="signal peptide" evidence="2">
    <location>
        <begin position="1"/>
        <end position="27"/>
    </location>
</feature>
<reference evidence="4" key="1">
    <citation type="journal article" date="2019" name="Int. J. Syst. Evol. Microbiol.">
        <title>The Global Catalogue of Microorganisms (GCM) 10K type strain sequencing project: providing services to taxonomists for standard genome sequencing and annotation.</title>
        <authorList>
            <consortium name="The Broad Institute Genomics Platform"/>
            <consortium name="The Broad Institute Genome Sequencing Center for Infectious Disease"/>
            <person name="Wu L."/>
            <person name="Ma J."/>
        </authorList>
    </citation>
    <scope>NUCLEOTIDE SEQUENCE [LARGE SCALE GENOMIC DNA]</scope>
    <source>
        <strain evidence="4">JCM 18952</strain>
    </source>
</reference>
<keyword evidence="4" id="KW-1185">Reference proteome</keyword>
<feature type="chain" id="PRO_5046689631" evidence="2">
    <location>
        <begin position="28"/>
        <end position="167"/>
    </location>
</feature>
<dbReference type="Proteomes" id="UP001501257">
    <property type="component" value="Unassembled WGS sequence"/>
</dbReference>
<protein>
    <submittedName>
        <fullName evidence="3">Uncharacterized protein</fullName>
    </submittedName>
</protein>
<accession>A0ABP9TPW4</accession>
<feature type="region of interest" description="Disordered" evidence="1">
    <location>
        <begin position="29"/>
        <end position="57"/>
    </location>
</feature>
<evidence type="ECO:0000313" key="4">
    <source>
        <dbReference type="Proteomes" id="UP001501257"/>
    </source>
</evidence>
<dbReference type="RefSeq" id="WP_210102360.1">
    <property type="nucleotide sequence ID" value="NZ_BAABLK010000090.1"/>
</dbReference>
<organism evidence="3 4">
    <name type="scientific">Paeniglutamicibacter antarcticus</name>
    <dbReference type="NCBI Taxonomy" id="494023"/>
    <lineage>
        <taxon>Bacteria</taxon>
        <taxon>Bacillati</taxon>
        <taxon>Actinomycetota</taxon>
        <taxon>Actinomycetes</taxon>
        <taxon>Micrococcales</taxon>
        <taxon>Micrococcaceae</taxon>
        <taxon>Paeniglutamicibacter</taxon>
    </lineage>
</organism>
<keyword evidence="2" id="KW-0732">Signal</keyword>